<organism evidence="1">
    <name type="scientific">marine sediment metagenome</name>
    <dbReference type="NCBI Taxonomy" id="412755"/>
    <lineage>
        <taxon>unclassified sequences</taxon>
        <taxon>metagenomes</taxon>
        <taxon>ecological metagenomes</taxon>
    </lineage>
</organism>
<gene>
    <name evidence="1" type="ORF">S01H1_52161</name>
</gene>
<feature type="non-terminal residue" evidence="1">
    <location>
        <position position="85"/>
    </location>
</feature>
<evidence type="ECO:0000313" key="1">
    <source>
        <dbReference type="EMBL" id="GAG27725.1"/>
    </source>
</evidence>
<reference evidence="1" key="1">
    <citation type="journal article" date="2014" name="Front. Microbiol.">
        <title>High frequency of phylogenetically diverse reductive dehalogenase-homologous genes in deep subseafloor sedimentary metagenomes.</title>
        <authorList>
            <person name="Kawai M."/>
            <person name="Futagami T."/>
            <person name="Toyoda A."/>
            <person name="Takaki Y."/>
            <person name="Nishi S."/>
            <person name="Hori S."/>
            <person name="Arai W."/>
            <person name="Tsubouchi T."/>
            <person name="Morono Y."/>
            <person name="Uchiyama I."/>
            <person name="Ito T."/>
            <person name="Fujiyama A."/>
            <person name="Inagaki F."/>
            <person name="Takami H."/>
        </authorList>
    </citation>
    <scope>NUCLEOTIDE SEQUENCE</scope>
    <source>
        <strain evidence="1">Expedition CK06-06</strain>
    </source>
</reference>
<comment type="caution">
    <text evidence="1">The sequence shown here is derived from an EMBL/GenBank/DDBJ whole genome shotgun (WGS) entry which is preliminary data.</text>
</comment>
<dbReference type="AlphaFoldDB" id="X0WAP3"/>
<sequence>MSKNTIRFSRESSDNAAWATRREREYAEAFEAVTGIKYGVGGEVVRGLGGAVHVVRSDHRVTAAQLRKIESLLPPTTTGAHGRKG</sequence>
<proteinExistence type="predicted"/>
<accession>X0WAP3</accession>
<name>X0WAP3_9ZZZZ</name>
<dbReference type="EMBL" id="BARS01033705">
    <property type="protein sequence ID" value="GAG27725.1"/>
    <property type="molecule type" value="Genomic_DNA"/>
</dbReference>
<protein>
    <submittedName>
        <fullName evidence="1">Uncharacterized protein</fullName>
    </submittedName>
</protein>